<dbReference type="OrthoDB" id="432528at2759"/>
<sequence length="1127" mass="126514">MLESWTRIIDSPFARVNHQAIFLEDYLYIFGGYNSQLKDVSYSSCQLDVFRWNIKTNRWEELKYPLRLKAWDCISKSWRGDPLSSNDGSVQPTHRFGHTVVAWRGRGWMFGGRTQQQACSNQLYMFEPGTYHRTPSADSTCFIHTSATNTVINLAAQNIQPCWVEVVGLSGSAPSPRDGHAATVLENDMFIYGGFDAHSERYDDQVYRLDFETWSWTRIQIQPVSISETSSFSSVPAPPAPAPYERLLLHTTPLARDFASLISHQGRLFMFGGRSGYTNHREHDVYDSTLWELVPLKVMTQTTEDSDRLHYAENSFTPAWPFDCSCCTSTTVRHPVAGLGHLRRMVWESETGNWDSDEFWATCSPHPGCLWRLCSLNSTDWMTAQSKSQPSTPVSDSHSRWCSGFATWRCLHFGYGLQFADDLLNRLYLRVVSLRDVKGTSPVELTDTIAPYGRRSLSHWAYDGNLYIGFGLVRSHTGEELQLHYNDVWRFSLHTFTWTAVRPDLDNIGTADSVLSHLPSARRRAVACLYIPQPRSVNDHELNGTILTNRPQVFLFGGTQPRLSERSTAITRRRGVIAGSRSLTSFAAGRFSLPQTWERVTQNQLLGFGDETIVHQADSLNKPDQITLEAPMAFLFVDPPGSVHFDHSSSLFYLVLVIPSLVPTPSPIAGFASDQPAQSCTYWSTLANVCVVGAVAMTRLLHVSSLDQAYDCGSVENLFHCVDLDPDCDRLQLHQALRLAWSGVVLACRRYRPSSSSKYNGQRLEFLLVQQQLQPHFSECHPATTVSDVKTSDSEPYVVYGSDPLILELHSYVLCDTGAVTRQASSCTQGTLFWFCLLPTTYHILQKALNLLEECVKRVHLRHSLKSVSHGVANLIAFRSPTYPSHLGSVNSADDLRLSTFVWADSILLLAPADWQLSSPTRLSSDGNSCFPSTERSNTLSTDTAVEEPTEPLGGALTNQDCVDQSLSPHSQPSHDDVSPEQQGERALDEFFRNLLGVDSALVIDPLGSLQRNVEDEDHGFLTDAYPFIAFTTTESSDSDDLNQTFHIDGVGLLVKDKESLVELSDCYILNLDTRLYDLCLRRLRGLGPEFLHPWLAHVPNHILHDLKSIYYESVMVNNRGRQSDSG</sequence>
<proteinExistence type="predicted"/>
<evidence type="ECO:0000256" key="2">
    <source>
        <dbReference type="SAM" id="MobiDB-lite"/>
    </source>
</evidence>
<organism evidence="3 4">
    <name type="scientific">Paragonimus heterotremus</name>
    <dbReference type="NCBI Taxonomy" id="100268"/>
    <lineage>
        <taxon>Eukaryota</taxon>
        <taxon>Metazoa</taxon>
        <taxon>Spiralia</taxon>
        <taxon>Lophotrochozoa</taxon>
        <taxon>Platyhelminthes</taxon>
        <taxon>Trematoda</taxon>
        <taxon>Digenea</taxon>
        <taxon>Plagiorchiida</taxon>
        <taxon>Troglotremata</taxon>
        <taxon>Troglotrematidae</taxon>
        <taxon>Paragonimus</taxon>
    </lineage>
</organism>
<dbReference type="SUPFAM" id="SSF117281">
    <property type="entry name" value="Kelch motif"/>
    <property type="match status" value="1"/>
</dbReference>
<dbReference type="Pfam" id="PF01344">
    <property type="entry name" value="Kelch_1"/>
    <property type="match status" value="2"/>
</dbReference>
<keyword evidence="4" id="KW-1185">Reference proteome</keyword>
<dbReference type="PANTHER" id="PTHR46461">
    <property type="entry name" value="KELCH DOMAIN-CONTAINING PROTEIN 3"/>
    <property type="match status" value="1"/>
</dbReference>
<name>A0A8J4SX42_9TREM</name>
<gene>
    <name evidence="3" type="ORF">PHET_05902</name>
</gene>
<evidence type="ECO:0000313" key="3">
    <source>
        <dbReference type="EMBL" id="KAF5400466.1"/>
    </source>
</evidence>
<dbReference type="GO" id="GO:0005737">
    <property type="term" value="C:cytoplasm"/>
    <property type="evidence" value="ECO:0007669"/>
    <property type="project" value="TreeGrafter"/>
</dbReference>
<evidence type="ECO:0000256" key="1">
    <source>
        <dbReference type="ARBA" id="ARBA00022441"/>
    </source>
</evidence>
<protein>
    <submittedName>
        <fullName evidence="3">Uncharacterized protein</fullName>
    </submittedName>
</protein>
<dbReference type="Gene3D" id="2.120.10.80">
    <property type="entry name" value="Kelch-type beta propeller"/>
    <property type="match status" value="2"/>
</dbReference>
<dbReference type="InterPro" id="IPR015915">
    <property type="entry name" value="Kelch-typ_b-propeller"/>
</dbReference>
<dbReference type="Proteomes" id="UP000748531">
    <property type="component" value="Unassembled WGS sequence"/>
</dbReference>
<keyword evidence="1" id="KW-0880">Kelch repeat</keyword>
<feature type="compositionally biased region" description="Basic and acidic residues" evidence="2">
    <location>
        <begin position="973"/>
        <end position="984"/>
    </location>
</feature>
<dbReference type="GO" id="GO:0003682">
    <property type="term" value="F:chromatin binding"/>
    <property type="evidence" value="ECO:0007669"/>
    <property type="project" value="InterPro"/>
</dbReference>
<dbReference type="PANTHER" id="PTHR46461:SF1">
    <property type="entry name" value="KELCH DOMAIN-CONTAINING PROTEIN 3"/>
    <property type="match status" value="1"/>
</dbReference>
<accession>A0A8J4SX42</accession>
<feature type="compositionally biased region" description="Polar residues" evidence="2">
    <location>
        <begin position="957"/>
        <end position="972"/>
    </location>
</feature>
<dbReference type="EMBL" id="LUCH01003168">
    <property type="protein sequence ID" value="KAF5400466.1"/>
    <property type="molecule type" value="Genomic_DNA"/>
</dbReference>
<evidence type="ECO:0000313" key="4">
    <source>
        <dbReference type="Proteomes" id="UP000748531"/>
    </source>
</evidence>
<dbReference type="InterPro" id="IPR006652">
    <property type="entry name" value="Kelch_1"/>
</dbReference>
<dbReference type="AlphaFoldDB" id="A0A8J4SX42"/>
<reference evidence="3" key="1">
    <citation type="submission" date="2019-05" db="EMBL/GenBank/DDBJ databases">
        <title>Annotation for the trematode Paragonimus heterotremus.</title>
        <authorList>
            <person name="Choi Y.-J."/>
        </authorList>
    </citation>
    <scope>NUCLEOTIDE SEQUENCE</scope>
    <source>
        <strain evidence="3">LC</strain>
    </source>
</reference>
<feature type="region of interest" description="Disordered" evidence="2">
    <location>
        <begin position="920"/>
        <end position="984"/>
    </location>
</feature>
<dbReference type="InterPro" id="IPR052637">
    <property type="entry name" value="KLHDC3-like"/>
</dbReference>
<feature type="compositionally biased region" description="Polar residues" evidence="2">
    <location>
        <begin position="920"/>
        <end position="944"/>
    </location>
</feature>
<comment type="caution">
    <text evidence="3">The sequence shown here is derived from an EMBL/GenBank/DDBJ whole genome shotgun (WGS) entry which is preliminary data.</text>
</comment>